<organism evidence="1 2">
    <name type="scientific">Pseudoalteromonas tunicata D2</name>
    <dbReference type="NCBI Taxonomy" id="87626"/>
    <lineage>
        <taxon>Bacteria</taxon>
        <taxon>Pseudomonadati</taxon>
        <taxon>Pseudomonadota</taxon>
        <taxon>Gammaproteobacteria</taxon>
        <taxon>Alteromonadales</taxon>
        <taxon>Pseudoalteromonadaceae</taxon>
        <taxon>Pseudoalteromonas</taxon>
    </lineage>
</organism>
<dbReference type="Proteomes" id="UP000006201">
    <property type="component" value="Unassembled WGS sequence"/>
</dbReference>
<dbReference type="AlphaFoldDB" id="A4CDL4"/>
<protein>
    <submittedName>
        <fullName evidence="1">Uncharacterized protein</fullName>
    </submittedName>
</protein>
<evidence type="ECO:0000313" key="1">
    <source>
        <dbReference type="EMBL" id="EAR27056.1"/>
    </source>
</evidence>
<proteinExistence type="predicted"/>
<comment type="caution">
    <text evidence="1">The sequence shown here is derived from an EMBL/GenBank/DDBJ whole genome shotgun (WGS) entry which is preliminary data.</text>
</comment>
<reference evidence="1 2" key="1">
    <citation type="submission" date="2006-02" db="EMBL/GenBank/DDBJ databases">
        <authorList>
            <person name="Moran M.A."/>
            <person name="Kjelleberg S."/>
            <person name="Egan S."/>
            <person name="Saunders N."/>
            <person name="Thomas T."/>
            <person name="Ferriera S."/>
            <person name="Johnson J."/>
            <person name="Kravitz S."/>
            <person name="Halpern A."/>
            <person name="Remington K."/>
            <person name="Beeson K."/>
            <person name="Tran B."/>
            <person name="Rogers Y.-H."/>
            <person name="Friedman R."/>
            <person name="Venter J.C."/>
        </authorList>
    </citation>
    <scope>NUCLEOTIDE SEQUENCE [LARGE SCALE GENOMIC DNA]</scope>
    <source>
        <strain evidence="1 2">D2</strain>
    </source>
</reference>
<dbReference type="HOGENOM" id="CLU_3156909_0_0_6"/>
<sequence length="48" mass="5494">MNKLGKQTAMIKKGKQVLHICSGHLFYCHFFGSSSLMPAIWAQIEFQH</sequence>
<dbReference type="STRING" id="87626.PTD2_05280"/>
<evidence type="ECO:0000313" key="2">
    <source>
        <dbReference type="Proteomes" id="UP000006201"/>
    </source>
</evidence>
<accession>A4CDL4</accession>
<keyword evidence="2" id="KW-1185">Reference proteome</keyword>
<name>A4CDL4_9GAMM</name>
<gene>
    <name evidence="1" type="ORF">PTD2_05280</name>
</gene>
<dbReference type="EMBL" id="AAOH01000007">
    <property type="protein sequence ID" value="EAR27056.1"/>
    <property type="molecule type" value="Genomic_DNA"/>
</dbReference>